<dbReference type="Proteomes" id="UP000248480">
    <property type="component" value="Unplaced"/>
</dbReference>
<keyword evidence="1" id="KW-0175">Coiled coil</keyword>
<protein>
    <submittedName>
        <fullName evidence="4">Uncharacterized protein C6orf118 homolog</fullName>
    </submittedName>
</protein>
<dbReference type="PANTHER" id="PTHR34916">
    <property type="entry name" value="GI:13385330"/>
    <property type="match status" value="1"/>
</dbReference>
<sequence length="490" mass="56594">MVVALRGTTGVCTAYLKWKHCETPGIKTLCNLTKLLNKLQRDHRDDVYLYISGHLNPNKLYRPPETILSHWPNANWPRKAEVSRKKKQPDEKVAKMEDALADFTINTALVPDDTKNTPLFRYLNPKPPVLGSIAEEVVKEEKKEMSVFPPEQLKREELRLSEMRVLKYKPMQSSRQCVMSPPGKDEYQYIDSYLSGITKADRYRKLLGFQKDVLAKQDLLKNDFTGSKAVIRHEQKLEQELQKICTCNAPQFSRLQIFGNVFEDICNSSFIFGDILKEIKNEYELYMAILLDSQPTAQYETLLAHIKGLERRPVKTADVDRAREELRVTVRATKAALEHNDKLRSELEMEHLLLLLAKEKSESSEKNVIEEEDLTLIEKVEKKRCEILNKWDEIQALEKEIKTTLIHKGISDITESSIKSIESEATKLETANRVLKKKISVIEQHGKHIMEKSKMSEQEQQDLWGFINEFVKLEETKSNSHVTGEMTHGN</sequence>
<dbReference type="GeneID" id="101361979"/>
<dbReference type="AlphaFoldDB" id="A0A2Y9D761"/>
<dbReference type="STRING" id="127582.A0A2Y9D761"/>
<dbReference type="KEGG" id="tmu:101361979"/>
<evidence type="ECO:0000256" key="1">
    <source>
        <dbReference type="ARBA" id="ARBA00023054"/>
    </source>
</evidence>
<keyword evidence="3" id="KW-1185">Reference proteome</keyword>
<reference evidence="4" key="1">
    <citation type="submission" date="2025-08" db="UniProtKB">
        <authorList>
            <consortium name="RefSeq"/>
        </authorList>
    </citation>
    <scope>IDENTIFICATION</scope>
</reference>
<dbReference type="FunCoup" id="A0A2Y9D761">
    <property type="interactions" value="5"/>
</dbReference>
<dbReference type="OrthoDB" id="10024479at2759"/>
<dbReference type="CTD" id="102568591"/>
<evidence type="ECO:0000313" key="4">
    <source>
        <dbReference type="RefSeq" id="XP_004368999.1"/>
    </source>
</evidence>
<evidence type="ECO:0000313" key="3">
    <source>
        <dbReference type="Proteomes" id="UP000248480"/>
    </source>
</evidence>
<accession>A0A2Y9D761</accession>
<dbReference type="Pfam" id="PF15739">
    <property type="entry name" value="TSNAXIP1_N"/>
    <property type="match status" value="1"/>
</dbReference>
<gene>
    <name evidence="4" type="primary">CUNH6orf118</name>
</gene>
<organism evidence="3 4">
    <name type="scientific">Trichechus manatus latirostris</name>
    <name type="common">Florida manatee</name>
    <dbReference type="NCBI Taxonomy" id="127582"/>
    <lineage>
        <taxon>Eukaryota</taxon>
        <taxon>Metazoa</taxon>
        <taxon>Chordata</taxon>
        <taxon>Craniata</taxon>
        <taxon>Vertebrata</taxon>
        <taxon>Euteleostomi</taxon>
        <taxon>Mammalia</taxon>
        <taxon>Eutheria</taxon>
        <taxon>Afrotheria</taxon>
        <taxon>Sirenia</taxon>
        <taxon>Trichechidae</taxon>
        <taxon>Trichechus</taxon>
    </lineage>
</organism>
<feature type="domain" description="Translin-associated factor X-interacting protein 1 N-terminal" evidence="2">
    <location>
        <begin position="234"/>
        <end position="344"/>
    </location>
</feature>
<proteinExistence type="predicted"/>
<dbReference type="InParanoid" id="A0A2Y9D761"/>
<dbReference type="PANTHER" id="PTHR34916:SF1">
    <property type="entry name" value="GI:13385330"/>
    <property type="match status" value="1"/>
</dbReference>
<dbReference type="InterPro" id="IPR032755">
    <property type="entry name" value="TSNAXIP1_N"/>
</dbReference>
<name>A0A2Y9D761_TRIMA</name>
<evidence type="ECO:0000259" key="2">
    <source>
        <dbReference type="Pfam" id="PF15739"/>
    </source>
</evidence>
<dbReference type="RefSeq" id="XP_004368999.1">
    <property type="nucleotide sequence ID" value="XM_004368942.1"/>
</dbReference>